<name>A0A2A2PPH3_9PSED</name>
<dbReference type="GO" id="GO:0000166">
    <property type="term" value="F:nucleotide binding"/>
    <property type="evidence" value="ECO:0007669"/>
    <property type="project" value="InterPro"/>
</dbReference>
<feature type="domain" description="Gfo/Idh/MocA-like oxidoreductase N-terminal" evidence="1">
    <location>
        <begin position="5"/>
        <end position="122"/>
    </location>
</feature>
<proteinExistence type="predicted"/>
<evidence type="ECO:0000313" key="4">
    <source>
        <dbReference type="Proteomes" id="UP000217830"/>
    </source>
</evidence>
<dbReference type="SUPFAM" id="SSF55347">
    <property type="entry name" value="Glyceraldehyde-3-phosphate dehydrogenase-like, C-terminal domain"/>
    <property type="match status" value="1"/>
</dbReference>
<dbReference type="Proteomes" id="UP000217830">
    <property type="component" value="Unassembled WGS sequence"/>
</dbReference>
<dbReference type="SUPFAM" id="SSF51735">
    <property type="entry name" value="NAD(P)-binding Rossmann-fold domains"/>
    <property type="match status" value="1"/>
</dbReference>
<dbReference type="PANTHER" id="PTHR43377">
    <property type="entry name" value="BILIVERDIN REDUCTASE A"/>
    <property type="match status" value="1"/>
</dbReference>
<organism evidence="3 4">
    <name type="scientific">Pseudomonas moraviensis</name>
    <dbReference type="NCBI Taxonomy" id="321662"/>
    <lineage>
        <taxon>Bacteria</taxon>
        <taxon>Pseudomonadati</taxon>
        <taxon>Pseudomonadota</taxon>
        <taxon>Gammaproteobacteria</taxon>
        <taxon>Pseudomonadales</taxon>
        <taxon>Pseudomonadaceae</taxon>
        <taxon>Pseudomonas</taxon>
    </lineage>
</organism>
<dbReference type="Pfam" id="PF22725">
    <property type="entry name" value="GFO_IDH_MocA_C3"/>
    <property type="match status" value="1"/>
</dbReference>
<comment type="caution">
    <text evidence="3">The sequence shown here is derived from an EMBL/GenBank/DDBJ whole genome shotgun (WGS) entry which is preliminary data.</text>
</comment>
<dbReference type="EMBL" id="NRST01000001">
    <property type="protein sequence ID" value="PAW57125.1"/>
    <property type="molecule type" value="Genomic_DNA"/>
</dbReference>
<dbReference type="Gene3D" id="3.30.360.10">
    <property type="entry name" value="Dihydrodipicolinate Reductase, domain 2"/>
    <property type="match status" value="1"/>
</dbReference>
<dbReference type="InterPro" id="IPR036291">
    <property type="entry name" value="NAD(P)-bd_dom_sf"/>
</dbReference>
<dbReference type="AlphaFoldDB" id="A0A2A2PPH3"/>
<dbReference type="InterPro" id="IPR000683">
    <property type="entry name" value="Gfo/Idh/MocA-like_OxRdtase_N"/>
</dbReference>
<dbReference type="PANTHER" id="PTHR43377:SF8">
    <property type="entry name" value="BLR3664 PROTEIN"/>
    <property type="match status" value="1"/>
</dbReference>
<keyword evidence="4" id="KW-1185">Reference proteome</keyword>
<gene>
    <name evidence="3" type="ORF">CKQ80_18105</name>
</gene>
<feature type="domain" description="GFO/IDH/MocA-like oxidoreductase" evidence="2">
    <location>
        <begin position="131"/>
        <end position="240"/>
    </location>
</feature>
<dbReference type="InterPro" id="IPR055170">
    <property type="entry name" value="GFO_IDH_MocA-like_dom"/>
</dbReference>
<evidence type="ECO:0000313" key="3">
    <source>
        <dbReference type="EMBL" id="PAW57125.1"/>
    </source>
</evidence>
<evidence type="ECO:0000259" key="2">
    <source>
        <dbReference type="Pfam" id="PF22725"/>
    </source>
</evidence>
<sequence length="353" mass="38104">MTPPLRIALIGAGNMGQQHYQHLQTLDEARLCAVADPGPQAPALAAQWGVAYFADHRQMLEQVRPDAVIVANPNNQHVSTALDCLAAGVPVLLEKPVGVNRDEVRKLVAAVKRSGVPVLVGHHRRHNPLIVRAHQLLRSGALGRLTMVTALFQLRKPDRYFDVPWRREPGAGLLLTNLIHDLDLLRHLCGEVQSVQAVTDNAVRGFANEDSVAVLLQFAGGALGTLSGSDAVAAPWSWELNSAENPVYPRQADQPCYLLAGTAGALSIPQLKRWHYPADQVDAGWHEPLIALQEQCEGGDALRLQLQHFVQVARREVEPLVSAADAARTLALVEAIREAAASGRACSPAAVEA</sequence>
<protein>
    <submittedName>
        <fullName evidence="3">Oxidoreductase</fullName>
    </submittedName>
</protein>
<dbReference type="RefSeq" id="WP_095668258.1">
    <property type="nucleotide sequence ID" value="NZ_NRSS01000003.1"/>
</dbReference>
<evidence type="ECO:0000259" key="1">
    <source>
        <dbReference type="Pfam" id="PF01408"/>
    </source>
</evidence>
<dbReference type="Pfam" id="PF01408">
    <property type="entry name" value="GFO_IDH_MocA"/>
    <property type="match status" value="1"/>
</dbReference>
<dbReference type="InterPro" id="IPR051450">
    <property type="entry name" value="Gfo/Idh/MocA_Oxidoreductases"/>
</dbReference>
<reference evidence="3 4" key="1">
    <citation type="submission" date="2017-08" db="EMBL/GenBank/DDBJ databases">
        <title>Draft Genome Sequence of Pseudomonas moraviensis TYU6, isolated from Taxus cuspidata by using PacBio Single-Molecule Real-Time Technology.</title>
        <authorList>
            <person name="Baek K.-H."/>
            <person name="Mishra A.K."/>
        </authorList>
    </citation>
    <scope>NUCLEOTIDE SEQUENCE [LARGE SCALE GENOMIC DNA]</scope>
    <source>
        <strain evidence="3 4">TYU6</strain>
    </source>
</reference>
<accession>A0A2A2PPH3</accession>
<dbReference type="Gene3D" id="3.40.50.720">
    <property type="entry name" value="NAD(P)-binding Rossmann-like Domain"/>
    <property type="match status" value="1"/>
</dbReference>